<gene>
    <name evidence="1" type="ordered locus">Ngar_c26730</name>
</gene>
<organism evidence="1 2">
    <name type="scientific">Nitrososphaera gargensis (strain Ga9.2)</name>
    <dbReference type="NCBI Taxonomy" id="1237085"/>
    <lineage>
        <taxon>Archaea</taxon>
        <taxon>Nitrososphaerota</taxon>
        <taxon>Nitrososphaeria</taxon>
        <taxon>Nitrososphaerales</taxon>
        <taxon>Nitrososphaeraceae</taxon>
        <taxon>Nitrososphaera</taxon>
    </lineage>
</organism>
<dbReference type="AlphaFoldDB" id="K0INL7"/>
<dbReference type="STRING" id="1237085.Ngar_c26730"/>
<dbReference type="BioCyc" id="CNIT1237085:G1324-2673-MONOMER"/>
<dbReference type="Proteomes" id="UP000008037">
    <property type="component" value="Chromosome"/>
</dbReference>
<reference evidence="1 2" key="1">
    <citation type="journal article" date="2012" name="Environ. Microbiol.">
        <title>The genome of the ammonia-oxidizing Candidatus Nitrososphaera gargensis: insights into metabolic versatility and environmental adaptations.</title>
        <authorList>
            <person name="Spang A."/>
            <person name="Poehlein A."/>
            <person name="Offre P."/>
            <person name="Zumbragel S."/>
            <person name="Haider S."/>
            <person name="Rychlik N."/>
            <person name="Nowka B."/>
            <person name="Schmeisser C."/>
            <person name="Lebedeva E.V."/>
            <person name="Rattei T."/>
            <person name="Bohm C."/>
            <person name="Schmid M."/>
            <person name="Galushko A."/>
            <person name="Hatzenpichler R."/>
            <person name="Weinmaier T."/>
            <person name="Daniel R."/>
            <person name="Schleper C."/>
            <person name="Spieck E."/>
            <person name="Streit W."/>
            <person name="Wagner M."/>
        </authorList>
    </citation>
    <scope>NUCLEOTIDE SEQUENCE [LARGE SCALE GENOMIC DNA]</scope>
    <source>
        <strain evidence="2">Ga9.2</strain>
    </source>
</reference>
<keyword evidence="2" id="KW-1185">Reference proteome</keyword>
<dbReference type="KEGG" id="nga:Ngar_c26730"/>
<sequence>MNCVTKFNAGSNSGFGYRHSLCGFGCSLFRPPTPVEHSASVDISDFGLTTYFLFSDVESKVLNFTVDWDTSLILMNVDVPQNTELRIRFHEHLFEQLEHQQRPE</sequence>
<evidence type="ECO:0000313" key="1">
    <source>
        <dbReference type="EMBL" id="AFU59594.1"/>
    </source>
</evidence>
<protein>
    <submittedName>
        <fullName evidence="1">Uncharacterized protein</fullName>
    </submittedName>
</protein>
<dbReference type="InParanoid" id="K0INL7"/>
<evidence type="ECO:0000313" key="2">
    <source>
        <dbReference type="Proteomes" id="UP000008037"/>
    </source>
</evidence>
<dbReference type="EMBL" id="CP002408">
    <property type="protein sequence ID" value="AFU59594.1"/>
    <property type="molecule type" value="Genomic_DNA"/>
</dbReference>
<accession>K0INL7</accession>
<name>K0INL7_NITGG</name>
<dbReference type="HOGENOM" id="CLU_2243949_0_0_2"/>
<proteinExistence type="predicted"/>